<dbReference type="Proteomes" id="UP000823597">
    <property type="component" value="Unassembled WGS sequence"/>
</dbReference>
<protein>
    <recommendedName>
        <fullName evidence="1">HTH araC/xylS-type domain-containing protein</fullName>
    </recommendedName>
</protein>
<gene>
    <name evidence="2" type="ORF">IAB93_03945</name>
</gene>
<dbReference type="InterPro" id="IPR018060">
    <property type="entry name" value="HTH_AraC"/>
</dbReference>
<dbReference type="PROSITE" id="PS01124">
    <property type="entry name" value="HTH_ARAC_FAMILY_2"/>
    <property type="match status" value="1"/>
</dbReference>
<evidence type="ECO:0000313" key="2">
    <source>
        <dbReference type="EMBL" id="MBO8465133.1"/>
    </source>
</evidence>
<reference evidence="2" key="2">
    <citation type="journal article" date="2021" name="PeerJ">
        <title>Extensive microbial diversity within the chicken gut microbiome revealed by metagenomics and culture.</title>
        <authorList>
            <person name="Gilroy R."/>
            <person name="Ravi A."/>
            <person name="Getino M."/>
            <person name="Pursley I."/>
            <person name="Horton D.L."/>
            <person name="Alikhan N.F."/>
            <person name="Baker D."/>
            <person name="Gharbi K."/>
            <person name="Hall N."/>
            <person name="Watson M."/>
            <person name="Adriaenssens E.M."/>
            <person name="Foster-Nyarko E."/>
            <person name="Jarju S."/>
            <person name="Secka A."/>
            <person name="Antonio M."/>
            <person name="Oren A."/>
            <person name="Chaudhuri R.R."/>
            <person name="La Ragione R."/>
            <person name="Hildebrand F."/>
            <person name="Pallen M.J."/>
        </authorList>
    </citation>
    <scope>NUCLEOTIDE SEQUENCE</scope>
    <source>
        <strain evidence="2">10037</strain>
    </source>
</reference>
<feature type="domain" description="HTH araC/xylS-type" evidence="1">
    <location>
        <begin position="39"/>
        <end position="112"/>
    </location>
</feature>
<comment type="caution">
    <text evidence="2">The sequence shown here is derived from an EMBL/GenBank/DDBJ whole genome shotgun (WGS) entry which is preliminary data.</text>
</comment>
<reference evidence="2" key="1">
    <citation type="submission" date="2020-10" db="EMBL/GenBank/DDBJ databases">
        <authorList>
            <person name="Gilroy R."/>
        </authorList>
    </citation>
    <scope>NUCLEOTIDE SEQUENCE</scope>
    <source>
        <strain evidence="2">10037</strain>
    </source>
</reference>
<evidence type="ECO:0000313" key="3">
    <source>
        <dbReference type="Proteomes" id="UP000823597"/>
    </source>
</evidence>
<dbReference type="GO" id="GO:0043565">
    <property type="term" value="F:sequence-specific DNA binding"/>
    <property type="evidence" value="ECO:0007669"/>
    <property type="project" value="InterPro"/>
</dbReference>
<dbReference type="GO" id="GO:0003700">
    <property type="term" value="F:DNA-binding transcription factor activity"/>
    <property type="evidence" value="ECO:0007669"/>
    <property type="project" value="InterPro"/>
</dbReference>
<name>A0A9D9I4T3_9BACT</name>
<dbReference type="EMBL" id="JADIME010000041">
    <property type="protein sequence ID" value="MBO8465133.1"/>
    <property type="molecule type" value="Genomic_DNA"/>
</dbReference>
<evidence type="ECO:0000259" key="1">
    <source>
        <dbReference type="PROSITE" id="PS01124"/>
    </source>
</evidence>
<accession>A0A9D9I4T3</accession>
<sequence>MDREYMTTLDKTLARYFSLNGQKSVEGSITRVESALSFLSPAYLNDLVRVETGKALAGYVRVKMMEFIRKQVRKEGCPLEQIAREFGLCKPRLLDILYRQVFGHQSGDYQVTPDYKLN</sequence>
<dbReference type="Gene3D" id="1.10.10.60">
    <property type="entry name" value="Homeodomain-like"/>
    <property type="match status" value="1"/>
</dbReference>
<dbReference type="AlphaFoldDB" id="A0A9D9I4T3"/>
<organism evidence="2 3">
    <name type="scientific">Candidatus Merdivivens pullistercoris</name>
    <dbReference type="NCBI Taxonomy" id="2840873"/>
    <lineage>
        <taxon>Bacteria</taxon>
        <taxon>Pseudomonadati</taxon>
        <taxon>Bacteroidota</taxon>
        <taxon>Bacteroidia</taxon>
        <taxon>Bacteroidales</taxon>
        <taxon>Muribaculaceae</taxon>
        <taxon>Muribaculaceae incertae sedis</taxon>
        <taxon>Candidatus Merdivivens</taxon>
    </lineage>
</organism>
<proteinExistence type="predicted"/>